<keyword evidence="3" id="KW-1185">Reference proteome</keyword>
<protein>
    <submittedName>
        <fullName evidence="2">Uncharacterized protein</fullName>
    </submittedName>
</protein>
<dbReference type="RefSeq" id="WP_277410242.1">
    <property type="nucleotide sequence ID" value="NZ_CP114203.1"/>
</dbReference>
<organism evidence="2 3">
    <name type="scientific">Streptomyces nigrescens</name>
    <dbReference type="NCBI Taxonomy" id="1920"/>
    <lineage>
        <taxon>Bacteria</taxon>
        <taxon>Bacillati</taxon>
        <taxon>Actinomycetota</taxon>
        <taxon>Actinomycetes</taxon>
        <taxon>Kitasatosporales</taxon>
        <taxon>Streptomycetaceae</taxon>
        <taxon>Streptomyces</taxon>
    </lineage>
</organism>
<evidence type="ECO:0000313" key="2">
    <source>
        <dbReference type="EMBL" id="WAU02062.1"/>
    </source>
</evidence>
<feature type="region of interest" description="Disordered" evidence="1">
    <location>
        <begin position="1"/>
        <end position="30"/>
    </location>
</feature>
<accession>A0ABY7IVM3</accession>
<dbReference type="GeneID" id="301329233"/>
<evidence type="ECO:0000256" key="1">
    <source>
        <dbReference type="SAM" id="MobiDB-lite"/>
    </source>
</evidence>
<gene>
    <name evidence="2" type="ORF">STRNI_000012</name>
</gene>
<dbReference type="Proteomes" id="UP001210169">
    <property type="component" value="Chromosome"/>
</dbReference>
<name>A0ABY7IVM3_STRNI</name>
<evidence type="ECO:0000313" key="3">
    <source>
        <dbReference type="Proteomes" id="UP001210169"/>
    </source>
</evidence>
<proteinExistence type="predicted"/>
<dbReference type="EMBL" id="CP114203">
    <property type="protein sequence ID" value="WAU02062.1"/>
    <property type="molecule type" value="Genomic_DNA"/>
</dbReference>
<reference evidence="2 3" key="1">
    <citation type="submission" date="2022-12" db="EMBL/GenBank/DDBJ databases">
        <authorList>
            <person name="Ruckert C."/>
            <person name="Busche T."/>
            <person name="Kalinowski J."/>
            <person name="Wittmann C."/>
        </authorList>
    </citation>
    <scope>NUCLEOTIDE SEQUENCE [LARGE SCALE GENOMIC DNA]</scope>
    <source>
        <strain evidence="2 3">DSM 40276</strain>
    </source>
</reference>
<sequence>MNSPVLGLGQVATGIDPDTGTLQTTDGEDPMPVALFEPERAMMSRLPGGAPTEIQVEGSIASGMRRFPRGVADLRTIPGWALHRLADDRIELRSPDGGVYSRITVAASPDWYSAALHHGYAVCFYGPQLGVRTPPESTPEQCTDAKRLEEFRTARGRGLVADGIIAYRNNR</sequence>